<evidence type="ECO:0000256" key="1">
    <source>
        <dbReference type="SAM" id="MobiDB-lite"/>
    </source>
</evidence>
<feature type="compositionally biased region" description="Polar residues" evidence="1">
    <location>
        <begin position="28"/>
        <end position="38"/>
    </location>
</feature>
<feature type="region of interest" description="Disordered" evidence="1">
    <location>
        <begin position="539"/>
        <end position="563"/>
    </location>
</feature>
<reference evidence="3 4" key="1">
    <citation type="submission" date="2016-06" db="EMBL/GenBank/DDBJ databases">
        <title>Living apart together: crosstalk between the core and supernumerary genomes in a fungal plant pathogen.</title>
        <authorList>
            <person name="Vanheule A."/>
            <person name="Audenaert K."/>
            <person name="Warris S."/>
            <person name="Van De Geest H."/>
            <person name="Schijlen E."/>
            <person name="Hofte M."/>
            <person name="De Saeger S."/>
            <person name="Haesaert G."/>
            <person name="Waalwijk C."/>
            <person name="Van Der Lee T."/>
        </authorList>
    </citation>
    <scope>NUCLEOTIDE SEQUENCE [LARGE SCALE GENOMIC DNA]</scope>
    <source>
        <strain evidence="3 4">2516</strain>
    </source>
</reference>
<feature type="region of interest" description="Disordered" evidence="1">
    <location>
        <begin position="173"/>
        <end position="193"/>
    </location>
</feature>
<evidence type="ECO:0000259" key="2">
    <source>
        <dbReference type="PROSITE" id="PS00028"/>
    </source>
</evidence>
<dbReference type="EMBL" id="LYXU01000002">
    <property type="protein sequence ID" value="OBS23348.1"/>
    <property type="molecule type" value="Genomic_DNA"/>
</dbReference>
<evidence type="ECO:0000313" key="4">
    <source>
        <dbReference type="Proteomes" id="UP000091967"/>
    </source>
</evidence>
<feature type="domain" description="C2H2-type" evidence="2">
    <location>
        <begin position="96"/>
        <end position="120"/>
    </location>
</feature>
<dbReference type="SMART" id="SM00355">
    <property type="entry name" value="ZnF_C2H2"/>
    <property type="match status" value="3"/>
</dbReference>
<gene>
    <name evidence="3" type="ORF">FPOA_03897</name>
</gene>
<feature type="compositionally biased region" description="Low complexity" evidence="1">
    <location>
        <begin position="174"/>
        <end position="192"/>
    </location>
</feature>
<dbReference type="Proteomes" id="UP000091967">
    <property type="component" value="Unassembled WGS sequence"/>
</dbReference>
<organism evidence="3 4">
    <name type="scientific">Fusarium poae</name>
    <dbReference type="NCBI Taxonomy" id="36050"/>
    <lineage>
        <taxon>Eukaryota</taxon>
        <taxon>Fungi</taxon>
        <taxon>Dikarya</taxon>
        <taxon>Ascomycota</taxon>
        <taxon>Pezizomycotina</taxon>
        <taxon>Sordariomycetes</taxon>
        <taxon>Hypocreomycetidae</taxon>
        <taxon>Hypocreales</taxon>
        <taxon>Nectriaceae</taxon>
        <taxon>Fusarium</taxon>
    </lineage>
</organism>
<feature type="region of interest" description="Disordered" evidence="1">
    <location>
        <begin position="1"/>
        <end position="38"/>
    </location>
</feature>
<accession>A0A1B8AS40</accession>
<feature type="compositionally biased region" description="Basic residues" evidence="1">
    <location>
        <begin position="539"/>
        <end position="548"/>
    </location>
</feature>
<keyword evidence="4" id="KW-1185">Reference proteome</keyword>
<dbReference type="AlphaFoldDB" id="A0A1B8AS40"/>
<dbReference type="InterPro" id="IPR036236">
    <property type="entry name" value="Znf_C2H2_sf"/>
</dbReference>
<name>A0A1B8AS40_FUSPO</name>
<feature type="compositionally biased region" description="Low complexity" evidence="1">
    <location>
        <begin position="15"/>
        <end position="27"/>
    </location>
</feature>
<sequence length="563" mass="60807">MPFIQTPNTAGPIHSSQRSGESSRSSSFAEVTPSTSCTGSPVEVFGDVPPQQAPCIVERISASIGSLARARIIAVMALDIFVYKTPLNAHRDRWICPFSNCKLVFPNPEEMLSHAATCTHVSPNGAYCNCCGLYYDFPGQSPACPVRDSGSAPVVVKDSAMMKGKRKVVDLFSRRSGSTSSSQEQLSAPSSSKACLPLATESGLDSLLASRKGSVASDMSTTDLPPGHQHFQGATELPAGCHVVEIDTSRTSSNSSGFLSSKNCNVPQSTQSTISTVSTTGYFDPAHADYGDFCMSPSTYSSVDAYTNNPQESRIGSVSHATGEHLFHTSQQSQDVGQDSFGNVSIGPVAAEGFDFGQLSMPSQDAQGLMVYVPNFSRPRLPPSSDQSYGAPSYGSHHVNAQEVVLPMAHSQYHYGEGFDTADFPQTEENCSDVGIANGNIQPFQFKEKDVMTDSRPARSSPGFPSFNQSDDGEISCPACDYRPKGAKAFRKANFNKHWRNKHEKTLPWICLQCGKLCKRRDNLLVHQRNVCGKPKVRRPQRLHRRSRVGGSGHLGKTQLSIA</sequence>
<comment type="caution">
    <text evidence="3">The sequence shown here is derived from an EMBL/GenBank/DDBJ whole genome shotgun (WGS) entry which is preliminary data.</text>
</comment>
<dbReference type="InterPro" id="IPR013087">
    <property type="entry name" value="Znf_C2H2_type"/>
</dbReference>
<dbReference type="SUPFAM" id="SSF57667">
    <property type="entry name" value="beta-beta-alpha zinc fingers"/>
    <property type="match status" value="1"/>
</dbReference>
<dbReference type="Gene3D" id="3.30.160.60">
    <property type="entry name" value="Classic Zinc Finger"/>
    <property type="match status" value="1"/>
</dbReference>
<evidence type="ECO:0000313" key="3">
    <source>
        <dbReference type="EMBL" id="OBS23348.1"/>
    </source>
</evidence>
<protein>
    <recommendedName>
        <fullName evidence="2">C2H2-type domain-containing protein</fullName>
    </recommendedName>
</protein>
<dbReference type="OMA" id="ISCPACD"/>
<dbReference type="STRING" id="36050.A0A1B8AS40"/>
<dbReference type="PROSITE" id="PS00028">
    <property type="entry name" value="ZINC_FINGER_C2H2_1"/>
    <property type="match status" value="1"/>
</dbReference>
<proteinExistence type="predicted"/>